<proteinExistence type="predicted"/>
<dbReference type="Proteomes" id="UP000190973">
    <property type="component" value="Unassembled WGS sequence"/>
</dbReference>
<protein>
    <recommendedName>
        <fullName evidence="2">CAAX prenyl protease 2/Lysostaphin resistance protein A-like domain-containing protein</fullName>
    </recommendedName>
</protein>
<dbReference type="EMBL" id="LZZI01000101">
    <property type="protein sequence ID" value="OOM58533.1"/>
    <property type="molecule type" value="Genomic_DNA"/>
</dbReference>
<feature type="transmembrane region" description="Helical" evidence="1">
    <location>
        <begin position="156"/>
        <end position="173"/>
    </location>
</feature>
<dbReference type="GO" id="GO:0004175">
    <property type="term" value="F:endopeptidase activity"/>
    <property type="evidence" value="ECO:0007669"/>
    <property type="project" value="UniProtKB-ARBA"/>
</dbReference>
<feature type="transmembrane region" description="Helical" evidence="1">
    <location>
        <begin position="179"/>
        <end position="196"/>
    </location>
</feature>
<name>A0A1S8RZA3_CLOBE</name>
<evidence type="ECO:0000313" key="3">
    <source>
        <dbReference type="EMBL" id="OOM58533.1"/>
    </source>
</evidence>
<dbReference type="AlphaFoldDB" id="A0A1S8RZA3"/>
<dbReference type="PANTHER" id="PTHR39430:SF1">
    <property type="entry name" value="PROTEASE"/>
    <property type="match status" value="1"/>
</dbReference>
<evidence type="ECO:0000313" key="4">
    <source>
        <dbReference type="Proteomes" id="UP000190973"/>
    </source>
</evidence>
<organism evidence="3 4">
    <name type="scientific">Clostridium beijerinckii</name>
    <name type="common">Clostridium MP</name>
    <dbReference type="NCBI Taxonomy" id="1520"/>
    <lineage>
        <taxon>Bacteria</taxon>
        <taxon>Bacillati</taxon>
        <taxon>Bacillota</taxon>
        <taxon>Clostridia</taxon>
        <taxon>Eubacteriales</taxon>
        <taxon>Clostridiaceae</taxon>
        <taxon>Clostridium</taxon>
    </lineage>
</organism>
<keyword evidence="1" id="KW-0472">Membrane</keyword>
<dbReference type="InterPro" id="IPR003675">
    <property type="entry name" value="Rce1/LyrA-like_dom"/>
</dbReference>
<dbReference type="Pfam" id="PF02517">
    <property type="entry name" value="Rce1-like"/>
    <property type="match status" value="1"/>
</dbReference>
<comment type="caution">
    <text evidence="3">The sequence shown here is derived from an EMBL/GenBank/DDBJ whole genome shotgun (WGS) entry which is preliminary data.</text>
</comment>
<feature type="domain" description="CAAX prenyl protease 2/Lysostaphin resistance protein A-like" evidence="2">
    <location>
        <begin position="123"/>
        <end position="188"/>
    </location>
</feature>
<reference evidence="3 4" key="1">
    <citation type="submission" date="2016-05" db="EMBL/GenBank/DDBJ databases">
        <title>Microbial solvent formation.</title>
        <authorList>
            <person name="Poehlein A."/>
            <person name="Montoya Solano J.D."/>
            <person name="Flitsch S."/>
            <person name="Krabben P."/>
            <person name="Duerre P."/>
            <person name="Daniel R."/>
        </authorList>
    </citation>
    <scope>NUCLEOTIDE SEQUENCE [LARGE SCALE GENOMIC DNA]</scope>
    <source>
        <strain evidence="3 4">DSM 53</strain>
    </source>
</reference>
<feature type="transmembrane region" description="Helical" evidence="1">
    <location>
        <begin position="88"/>
        <end position="109"/>
    </location>
</feature>
<keyword evidence="1" id="KW-0812">Transmembrane</keyword>
<dbReference type="GO" id="GO:0080120">
    <property type="term" value="P:CAAX-box protein maturation"/>
    <property type="evidence" value="ECO:0007669"/>
    <property type="project" value="UniProtKB-ARBA"/>
</dbReference>
<dbReference type="RefSeq" id="WP_077840316.1">
    <property type="nucleotide sequence ID" value="NZ_JABTAE010000001.1"/>
</dbReference>
<dbReference type="PANTHER" id="PTHR39430">
    <property type="entry name" value="MEMBRANE-ASSOCIATED PROTEASE-RELATED"/>
    <property type="match status" value="1"/>
</dbReference>
<accession>A0A1S8RZA3</accession>
<sequence>MIEFKEKRVNLSESNSQLQVILKIIKVFLFASICLIPLVIIAILFTKGKLPSYSIAICLIGGSLWAIKQEFGSLKDVGFTSKTVCKHILYGIIFCIIYYLTIVAVNYLLGYSIGIKSLSIMGIVVMLSKYTIVGFSEKTLCRGYILKLIYNEKHSAYKAVIVQAIIFLVIHIVNPMYGLLEFIYPLIYWHFIRLFSFKATKSMGGYCFSYIIQLCK</sequence>
<feature type="transmembrane region" description="Helical" evidence="1">
    <location>
        <begin position="50"/>
        <end position="67"/>
    </location>
</feature>
<feature type="transmembrane region" description="Helical" evidence="1">
    <location>
        <begin position="20"/>
        <end position="44"/>
    </location>
</feature>
<keyword evidence="1" id="KW-1133">Transmembrane helix</keyword>
<evidence type="ECO:0000256" key="1">
    <source>
        <dbReference type="SAM" id="Phobius"/>
    </source>
</evidence>
<feature type="transmembrane region" description="Helical" evidence="1">
    <location>
        <begin position="115"/>
        <end position="135"/>
    </location>
</feature>
<evidence type="ECO:0000259" key="2">
    <source>
        <dbReference type="Pfam" id="PF02517"/>
    </source>
</evidence>
<gene>
    <name evidence="3" type="ORF">CLBCK_40180</name>
</gene>